<organism evidence="2 3">
    <name type="scientific">Sphingomonas palmae</name>
    <dbReference type="NCBI Taxonomy" id="1855283"/>
    <lineage>
        <taxon>Bacteria</taxon>
        <taxon>Pseudomonadati</taxon>
        <taxon>Pseudomonadota</taxon>
        <taxon>Alphaproteobacteria</taxon>
        <taxon>Sphingomonadales</taxon>
        <taxon>Sphingomonadaceae</taxon>
        <taxon>Sphingomonas</taxon>
    </lineage>
</organism>
<evidence type="ECO:0000256" key="1">
    <source>
        <dbReference type="SAM" id="Phobius"/>
    </source>
</evidence>
<feature type="transmembrane region" description="Helical" evidence="1">
    <location>
        <begin position="77"/>
        <end position="106"/>
    </location>
</feature>
<dbReference type="STRING" id="1855283.SAMN05216382_0599"/>
<dbReference type="Proteomes" id="UP000199214">
    <property type="component" value="Unassembled WGS sequence"/>
</dbReference>
<dbReference type="Pfam" id="PF11911">
    <property type="entry name" value="DUF3429"/>
    <property type="match status" value="1"/>
</dbReference>
<accession>A0A1H7HWX2</accession>
<evidence type="ECO:0000313" key="3">
    <source>
        <dbReference type="Proteomes" id="UP000199214"/>
    </source>
</evidence>
<keyword evidence="1" id="KW-0812">Transmembrane</keyword>
<reference evidence="3" key="1">
    <citation type="submission" date="2016-10" db="EMBL/GenBank/DDBJ databases">
        <authorList>
            <person name="Varghese N."/>
            <person name="Submissions S."/>
        </authorList>
    </citation>
    <scope>NUCLEOTIDE SEQUENCE [LARGE SCALE GENOMIC DNA]</scope>
    <source>
        <strain evidence="3">JS21-1</strain>
    </source>
</reference>
<protein>
    <recommendedName>
        <fullName evidence="4">DUF3429 domain-containing protein</fullName>
    </recommendedName>
</protein>
<feature type="transmembrane region" description="Helical" evidence="1">
    <location>
        <begin position="126"/>
        <end position="145"/>
    </location>
</feature>
<gene>
    <name evidence="2" type="ORF">SAMN05216382_0599</name>
</gene>
<keyword evidence="1" id="KW-0472">Membrane</keyword>
<evidence type="ECO:0000313" key="2">
    <source>
        <dbReference type="EMBL" id="SEK53660.1"/>
    </source>
</evidence>
<keyword evidence="3" id="KW-1185">Reference proteome</keyword>
<dbReference type="EMBL" id="FNZZ01000001">
    <property type="protein sequence ID" value="SEK53660.1"/>
    <property type="molecule type" value="Genomic_DNA"/>
</dbReference>
<feature type="transmembrane region" description="Helical" evidence="1">
    <location>
        <begin position="36"/>
        <end position="56"/>
    </location>
</feature>
<feature type="transmembrane region" description="Helical" evidence="1">
    <location>
        <begin position="12"/>
        <end position="30"/>
    </location>
</feature>
<proteinExistence type="predicted"/>
<dbReference type="InterPro" id="IPR021836">
    <property type="entry name" value="DUF3429"/>
</dbReference>
<name>A0A1H7HWX2_9SPHN</name>
<sequence>MSNGIPLDGKILGFGPMLPLVAAGIGAWTLPIDWKLTALTCAIVWGALILAFVAGVRRGYGFGNPNASKPTEIAAALSYFSIAGLSLIVQNVSTALAILTAGYAFVALLDRRAGRRGNAPAYFAKLRGPQFLLGAAGLAACWAWLMH</sequence>
<dbReference type="RefSeq" id="WP_093003103.1">
    <property type="nucleotide sequence ID" value="NZ_FNZZ01000001.1"/>
</dbReference>
<evidence type="ECO:0008006" key="4">
    <source>
        <dbReference type="Google" id="ProtNLM"/>
    </source>
</evidence>
<keyword evidence="1" id="KW-1133">Transmembrane helix</keyword>
<dbReference type="OrthoDB" id="7273031at2"/>
<dbReference type="AlphaFoldDB" id="A0A1H7HWX2"/>